<evidence type="ECO:0000313" key="2">
    <source>
        <dbReference type="Proteomes" id="UP000689195"/>
    </source>
</evidence>
<dbReference type="Proteomes" id="UP000689195">
    <property type="component" value="Unassembled WGS sequence"/>
</dbReference>
<organism evidence="1 2">
    <name type="scientific">Paramecium pentaurelia</name>
    <dbReference type="NCBI Taxonomy" id="43138"/>
    <lineage>
        <taxon>Eukaryota</taxon>
        <taxon>Sar</taxon>
        <taxon>Alveolata</taxon>
        <taxon>Ciliophora</taxon>
        <taxon>Intramacronucleata</taxon>
        <taxon>Oligohymenophorea</taxon>
        <taxon>Peniculida</taxon>
        <taxon>Parameciidae</taxon>
        <taxon>Paramecium</taxon>
    </lineage>
</organism>
<gene>
    <name evidence="1" type="ORF">PPENT_87.1.T0380336</name>
</gene>
<dbReference type="EMBL" id="CAJJDO010000038">
    <property type="protein sequence ID" value="CAD8162973.1"/>
    <property type="molecule type" value="Genomic_DNA"/>
</dbReference>
<sequence length="620" mass="75452">MFNFNQQFYVIFNSEFDRDVYRKTHAMTIHISNPEKSFSFQSQQSERNDTNRRATSNIVNPIQKQNTFQQFSYITQIMLPDYEKNINTISLIENKAYQIQPEKQDDQKQKKNLDYGERWINYNFENHPIELQSYVINIQIVRQQEFYYYKISCQGQASPLKFTINQSKSTKFKIFLSTTNPYPSKFSCEQIFQVKTWKYDCKDSQLFQQTFIYISMVFALESTIKISFSFGTNKGIYNTQWKSPQTKKTQIKQNLSASSYFLNQRKINQLQKGRNLIQGNILNVSIQNDEDYKSQKLLQRNLQERKYNEVINKRKQFEINTQGQKQINYFTKEISYLLKKIKQKKQQKYLDQNGHLKQKIQFEIFRLIAYLQCLSQIYEKLTHQRQIIQNFQKIQAKITTIYFRTKRNICKMKGYSLFGRVHFDVKLCLHMFTKQIQKKARIQSINLIQSILKKRSFLWNFQKQIHQTSKQLQYIKQSIYNFIIRYRIYRSFLRQMFERHFDQQCQIFIINKDLKIQQCFEFWHRKSKYLMYYQYLSKQFAIIYGRLNLNNFFSVLRKHKQTKYQQIGFNLLQEFHLTLYKVPLQQDFQQIIPILYQLTQNEASQYCKDSFRKPFNKLQF</sequence>
<protein>
    <submittedName>
        <fullName evidence="1">Uncharacterized protein</fullName>
    </submittedName>
</protein>
<comment type="caution">
    <text evidence="1">The sequence shown here is derived from an EMBL/GenBank/DDBJ whole genome shotgun (WGS) entry which is preliminary data.</text>
</comment>
<proteinExistence type="predicted"/>
<evidence type="ECO:0000313" key="1">
    <source>
        <dbReference type="EMBL" id="CAD8162973.1"/>
    </source>
</evidence>
<reference evidence="1" key="1">
    <citation type="submission" date="2021-01" db="EMBL/GenBank/DDBJ databases">
        <authorList>
            <consortium name="Genoscope - CEA"/>
            <person name="William W."/>
        </authorList>
    </citation>
    <scope>NUCLEOTIDE SEQUENCE</scope>
</reference>
<name>A0A8S1UFW8_9CILI</name>
<accession>A0A8S1UFW8</accession>
<keyword evidence="2" id="KW-1185">Reference proteome</keyword>
<dbReference type="AlphaFoldDB" id="A0A8S1UFW8"/>